<accession>A0A2M9CYA5</accession>
<dbReference type="SUPFAM" id="SSF161098">
    <property type="entry name" value="MetI-like"/>
    <property type="match status" value="1"/>
</dbReference>
<feature type="transmembrane region" description="Helical" evidence="7">
    <location>
        <begin position="95"/>
        <end position="117"/>
    </location>
</feature>
<dbReference type="AlphaFoldDB" id="A0A2M9CYA5"/>
<dbReference type="EMBL" id="PGFE01000001">
    <property type="protein sequence ID" value="PJJ76911.1"/>
    <property type="molecule type" value="Genomic_DNA"/>
</dbReference>
<evidence type="ECO:0000256" key="5">
    <source>
        <dbReference type="ARBA" id="ARBA00022989"/>
    </source>
</evidence>
<comment type="subcellular location">
    <subcellularLocation>
        <location evidence="1 7">Cell membrane</location>
        <topology evidence="1 7">Multi-pass membrane protein</topology>
    </subcellularLocation>
</comment>
<feature type="transmembrane region" description="Helical" evidence="7">
    <location>
        <begin position="129"/>
        <end position="149"/>
    </location>
</feature>
<feature type="transmembrane region" description="Helical" evidence="7">
    <location>
        <begin position="286"/>
        <end position="308"/>
    </location>
</feature>
<sequence>MSVPAAAGTRTATTDPPVPSPRKARAPKLPWVLLVPTFVILGIITAYPVVRLVIMSFQEYTAAQLYGTPAEWIGFDNYVEVLTDPEFHGVILRSLGLMIVCVVLTMVLGTLVALLMMRLGKGMRTMVSVGLLLAWGMPALTATIVWGWIVDPNGILNYLLSVITGDDWSGHSWLANPISFLAVAAVIIVWGAVPFVCFTMYAGLTQIPGEVLEAAQLDGAGKVKTFRLIQIPFVTSIIAVLVVLSVIWDLRVFAQIYALQGMGGVAAENSTIGVYIYQTAFSSANYGLASAMGVILTIALMAISYVYIRRTVKEEGL</sequence>
<dbReference type="CDD" id="cd06261">
    <property type="entry name" value="TM_PBP2"/>
    <property type="match status" value="1"/>
</dbReference>
<feature type="transmembrane region" description="Helical" evidence="7">
    <location>
        <begin position="225"/>
        <end position="248"/>
    </location>
</feature>
<keyword evidence="2 7" id="KW-0813">Transport</keyword>
<keyword evidence="6 7" id="KW-0472">Membrane</keyword>
<keyword evidence="3" id="KW-1003">Cell membrane</keyword>
<evidence type="ECO:0000256" key="3">
    <source>
        <dbReference type="ARBA" id="ARBA00022475"/>
    </source>
</evidence>
<keyword evidence="11" id="KW-1185">Reference proteome</keyword>
<dbReference type="InterPro" id="IPR035906">
    <property type="entry name" value="MetI-like_sf"/>
</dbReference>
<keyword evidence="5 7" id="KW-1133">Transmembrane helix</keyword>
<dbReference type="InterPro" id="IPR050809">
    <property type="entry name" value="UgpAE/MalFG_permease"/>
</dbReference>
<evidence type="ECO:0000256" key="4">
    <source>
        <dbReference type="ARBA" id="ARBA00022692"/>
    </source>
</evidence>
<dbReference type="PANTHER" id="PTHR43227:SF8">
    <property type="entry name" value="DIACETYLCHITOBIOSE UPTAKE SYSTEM PERMEASE PROTEIN DASB"/>
    <property type="match status" value="1"/>
</dbReference>
<evidence type="ECO:0000313" key="11">
    <source>
        <dbReference type="Proteomes" id="UP000231693"/>
    </source>
</evidence>
<evidence type="ECO:0000313" key="10">
    <source>
        <dbReference type="EMBL" id="PJJ76911.1"/>
    </source>
</evidence>
<organism evidence="10 11">
    <name type="scientific">Sediminihabitans luteus</name>
    <dbReference type="NCBI Taxonomy" id="1138585"/>
    <lineage>
        <taxon>Bacteria</taxon>
        <taxon>Bacillati</taxon>
        <taxon>Actinomycetota</taxon>
        <taxon>Actinomycetes</taxon>
        <taxon>Micrococcales</taxon>
        <taxon>Cellulomonadaceae</taxon>
        <taxon>Sediminihabitans</taxon>
    </lineage>
</organism>
<dbReference type="PANTHER" id="PTHR43227">
    <property type="entry name" value="BLL4140 PROTEIN"/>
    <property type="match status" value="1"/>
</dbReference>
<evidence type="ECO:0000256" key="7">
    <source>
        <dbReference type="RuleBase" id="RU363032"/>
    </source>
</evidence>
<dbReference type="PROSITE" id="PS50928">
    <property type="entry name" value="ABC_TM1"/>
    <property type="match status" value="1"/>
</dbReference>
<protein>
    <submittedName>
        <fullName evidence="10">Carbohydrate ABC transporter membrane protein 1 (CUT1 family)</fullName>
    </submittedName>
</protein>
<comment type="caution">
    <text evidence="10">The sequence shown here is derived from an EMBL/GenBank/DDBJ whole genome shotgun (WGS) entry which is preliminary data.</text>
</comment>
<dbReference type="Pfam" id="PF00528">
    <property type="entry name" value="BPD_transp_1"/>
    <property type="match status" value="1"/>
</dbReference>
<dbReference type="Gene3D" id="1.10.3720.10">
    <property type="entry name" value="MetI-like"/>
    <property type="match status" value="1"/>
</dbReference>
<gene>
    <name evidence="10" type="ORF">CLV28_0122</name>
</gene>
<dbReference type="GO" id="GO:0005886">
    <property type="term" value="C:plasma membrane"/>
    <property type="evidence" value="ECO:0007669"/>
    <property type="project" value="UniProtKB-SubCell"/>
</dbReference>
<comment type="similarity">
    <text evidence="7">Belongs to the binding-protein-dependent transport system permease family.</text>
</comment>
<feature type="region of interest" description="Disordered" evidence="8">
    <location>
        <begin position="1"/>
        <end position="23"/>
    </location>
</feature>
<evidence type="ECO:0000259" key="9">
    <source>
        <dbReference type="PROSITE" id="PS50928"/>
    </source>
</evidence>
<feature type="domain" description="ABC transmembrane type-1" evidence="9">
    <location>
        <begin position="91"/>
        <end position="307"/>
    </location>
</feature>
<evidence type="ECO:0000256" key="8">
    <source>
        <dbReference type="SAM" id="MobiDB-lite"/>
    </source>
</evidence>
<name>A0A2M9CYA5_9CELL</name>
<dbReference type="Proteomes" id="UP000231693">
    <property type="component" value="Unassembled WGS sequence"/>
</dbReference>
<evidence type="ECO:0000256" key="2">
    <source>
        <dbReference type="ARBA" id="ARBA00022448"/>
    </source>
</evidence>
<dbReference type="OrthoDB" id="9805974at2"/>
<keyword evidence="4 7" id="KW-0812">Transmembrane</keyword>
<feature type="transmembrane region" description="Helical" evidence="7">
    <location>
        <begin position="178"/>
        <end position="204"/>
    </location>
</feature>
<dbReference type="GO" id="GO:0055085">
    <property type="term" value="P:transmembrane transport"/>
    <property type="evidence" value="ECO:0007669"/>
    <property type="project" value="InterPro"/>
</dbReference>
<dbReference type="InterPro" id="IPR000515">
    <property type="entry name" value="MetI-like"/>
</dbReference>
<evidence type="ECO:0000256" key="6">
    <source>
        <dbReference type="ARBA" id="ARBA00023136"/>
    </source>
</evidence>
<evidence type="ECO:0000256" key="1">
    <source>
        <dbReference type="ARBA" id="ARBA00004651"/>
    </source>
</evidence>
<reference evidence="10 11" key="1">
    <citation type="submission" date="2017-11" db="EMBL/GenBank/DDBJ databases">
        <title>Genomic Encyclopedia of Archaeal and Bacterial Type Strains, Phase II (KMG-II): From Individual Species to Whole Genera.</title>
        <authorList>
            <person name="Goeker M."/>
        </authorList>
    </citation>
    <scope>NUCLEOTIDE SEQUENCE [LARGE SCALE GENOMIC DNA]</scope>
    <source>
        <strain evidence="10 11">DSM 25478</strain>
    </source>
</reference>
<feature type="transmembrane region" description="Helical" evidence="7">
    <location>
        <begin position="31"/>
        <end position="50"/>
    </location>
</feature>
<proteinExistence type="inferred from homology"/>